<evidence type="ECO:0000259" key="3">
    <source>
        <dbReference type="Pfam" id="PF04717"/>
    </source>
</evidence>
<dbReference type="Proteomes" id="UP000294772">
    <property type="component" value="Unassembled WGS sequence"/>
</dbReference>
<dbReference type="Pfam" id="PF05954">
    <property type="entry name" value="Phage_GPD"/>
    <property type="match status" value="1"/>
</dbReference>
<dbReference type="InterPro" id="IPR037026">
    <property type="entry name" value="Vgr_OB-fold_dom_sf"/>
</dbReference>
<dbReference type="Pfam" id="PF13296">
    <property type="entry name" value="T6SS_Vgr"/>
    <property type="match status" value="1"/>
</dbReference>
<evidence type="ECO:0000259" key="4">
    <source>
        <dbReference type="Pfam" id="PF10106"/>
    </source>
</evidence>
<dbReference type="EMBL" id="SLXF01000002">
    <property type="protein sequence ID" value="TCP08655.1"/>
    <property type="molecule type" value="Genomic_DNA"/>
</dbReference>
<dbReference type="Gene3D" id="2.30.110.50">
    <property type="match status" value="1"/>
</dbReference>
<evidence type="ECO:0000256" key="2">
    <source>
        <dbReference type="SAM" id="MobiDB-lite"/>
    </source>
</evidence>
<dbReference type="InterPro" id="IPR018769">
    <property type="entry name" value="VgrG2_DUF2345"/>
</dbReference>
<dbReference type="InterPro" id="IPR006531">
    <property type="entry name" value="Gp5/Vgr_OB"/>
</dbReference>
<dbReference type="Gene3D" id="2.40.50.230">
    <property type="entry name" value="Gp5 N-terminal domain"/>
    <property type="match status" value="1"/>
</dbReference>
<evidence type="ECO:0000259" key="5">
    <source>
        <dbReference type="Pfam" id="PF13296"/>
    </source>
</evidence>
<dbReference type="Gene3D" id="4.10.220.110">
    <property type="match status" value="1"/>
</dbReference>
<evidence type="ECO:0000313" key="6">
    <source>
        <dbReference type="EMBL" id="TCP08655.1"/>
    </source>
</evidence>
<feature type="domain" description="DUF2345" evidence="4">
    <location>
        <begin position="757"/>
        <end position="917"/>
    </location>
</feature>
<reference evidence="6 7" key="1">
    <citation type="submission" date="2019-03" db="EMBL/GenBank/DDBJ databases">
        <title>Genomic Encyclopedia of Type Strains, Phase IV (KMG-IV): sequencing the most valuable type-strain genomes for metagenomic binning, comparative biology and taxonomic classification.</title>
        <authorList>
            <person name="Goeker M."/>
        </authorList>
    </citation>
    <scope>NUCLEOTIDE SEQUENCE [LARGE SCALE GENOMIC DNA]</scope>
    <source>
        <strain evidence="6 7">DSM 15264</strain>
    </source>
</reference>
<feature type="domain" description="Gp5/Type VI secretion system Vgr protein OB-fold" evidence="3">
    <location>
        <begin position="493"/>
        <end position="540"/>
    </location>
</feature>
<dbReference type="SUPFAM" id="SSF69255">
    <property type="entry name" value="gp5 N-terminal domain-like"/>
    <property type="match status" value="1"/>
</dbReference>
<comment type="similarity">
    <text evidence="1">Belongs to the VgrG protein family.</text>
</comment>
<dbReference type="Pfam" id="PF10106">
    <property type="entry name" value="DUF2345"/>
    <property type="match status" value="1"/>
</dbReference>
<gene>
    <name evidence="6" type="ORF">EV676_102163</name>
</gene>
<evidence type="ECO:0000313" key="7">
    <source>
        <dbReference type="Proteomes" id="UP000294772"/>
    </source>
</evidence>
<organism evidence="6 7">
    <name type="scientific">Caldimonas thermodepolymerans</name>
    <dbReference type="NCBI Taxonomy" id="215580"/>
    <lineage>
        <taxon>Bacteria</taxon>
        <taxon>Pseudomonadati</taxon>
        <taxon>Pseudomonadota</taxon>
        <taxon>Betaproteobacteria</taxon>
        <taxon>Burkholderiales</taxon>
        <taxon>Sphaerotilaceae</taxon>
        <taxon>Caldimonas</taxon>
    </lineage>
</organism>
<dbReference type="Pfam" id="PF04717">
    <property type="entry name" value="Phage_base_V"/>
    <property type="match status" value="1"/>
</dbReference>
<proteinExistence type="inferred from homology"/>
<dbReference type="NCBIfam" id="TIGR01646">
    <property type="entry name" value="vgr_GE"/>
    <property type="match status" value="1"/>
</dbReference>
<comment type="caution">
    <text evidence="6">The sequence shown here is derived from an EMBL/GenBank/DDBJ whole genome shotgun (WGS) entry which is preliminary data.</text>
</comment>
<dbReference type="Gene3D" id="3.55.50.10">
    <property type="entry name" value="Baseplate protein-like domains"/>
    <property type="match status" value="1"/>
</dbReference>
<feature type="domain" description="Putative type VI secretion system Rhs element associated Vgr" evidence="5">
    <location>
        <begin position="600"/>
        <end position="707"/>
    </location>
</feature>
<name>A0AA46DG22_9BURK</name>
<accession>A0AA46DG22</accession>
<dbReference type="AlphaFoldDB" id="A0AA46DG22"/>
<feature type="region of interest" description="Disordered" evidence="2">
    <location>
        <begin position="631"/>
        <end position="652"/>
    </location>
</feature>
<dbReference type="NCBIfam" id="TIGR03361">
    <property type="entry name" value="VI_Rhs_Vgr"/>
    <property type="match status" value="1"/>
</dbReference>
<dbReference type="InterPro" id="IPR028244">
    <property type="entry name" value="T6SS_Rhs_Vgr_dom"/>
</dbReference>
<evidence type="ECO:0000256" key="1">
    <source>
        <dbReference type="ARBA" id="ARBA00005558"/>
    </source>
</evidence>
<dbReference type="InterPro" id="IPR006533">
    <property type="entry name" value="T6SS_Vgr_RhsGE"/>
</dbReference>
<protein>
    <submittedName>
        <fullName evidence="6">Type VI secretion system secreted protein VgrG</fullName>
    </submittedName>
</protein>
<sequence length="950" mass="101230">MNDRISPSAWVQALLCGYTQQDRLLRLTTPLGPEVLLAERVEIDEGIAPLAGGLGARCGFEIRLTALSADAGLELARLIGQPVLLQLLTSHSRSELRPFHGHVCEATLLGADGGLARYRLVVRPWLAFLEWRRDSRVFQGLSVIEIIEQVFRAYQGQGRLLPAWRWALADRSVYPRRSLCIQYQETDLAFVQRLMREEGLFCWFEHQGDRGAAPYGGHTLVIADHNGAFEPNRQPRVRYTQPGATLPEDSLFEWAARHGAHTAATRIASWDYRSVGLRPVHEGSALPTALPGAACIDVPGVYAYEDTRQGERLARCQQQALDAAARLHTGRGTVRTFAPGTTFTLADHPRHDGGERDRFVLLRLRHRARNNLAADLRAQLQHLPAVPTRGAALANDSDEPLYGVEIDALPADVPVRAPALDVASGLGLAAVVRRARPKVHGVQTALVVGLPEHPVHTDRDHRIKVQFHWQRGRQGSHRLDHPYGHDHAPASDASGTWVRVMTAVAGRNWGSHFVPRVGQEVLIAFLDGDIDRPVCIGSLYNGQGNHNAQGNRVGGGAAGATGSAPAWFPGTQAAGGLPGHRHGAVMAGIKTQELWTSAHGAGGCNQLVFDDTPGQGRIQLASSTRRSQLNLGHPLHQHDNQRLHPRGHGADLGTDAQGAIRAGSGLFLSAHERPAGSTGTSAQLDAREAEQQLQQAADLTRSLAATARQHGARLPGEGGVDELPVMQAQRALKESLGATATRGHAGDTGDAAGIKGGAGTVKAWSRPELLTSAPAGIGIFTPAHALWSAGRTCSLVAGQDLGLVAQRDRSLVVAKGVAWFTQGQAADPSRPRQETGIRLHAATGSVTVRADADAIRLTAQRAVHTSSTHAAIEMAAPRHVLLTAGGSAIRLDGPDITLTTPGAARFKASMKELTGPAGATAKLELPAGTLRGCAMKLAAATKGGAVGVER</sequence>
<dbReference type="RefSeq" id="WP_243654551.1">
    <property type="nucleotide sequence ID" value="NZ_CP110416.1"/>
</dbReference>
<dbReference type="SUPFAM" id="SSF69279">
    <property type="entry name" value="Phage tail proteins"/>
    <property type="match status" value="2"/>
</dbReference>
<dbReference type="InterPro" id="IPR017847">
    <property type="entry name" value="T6SS_RhsGE_Vgr_subset"/>
</dbReference>